<evidence type="ECO:0000313" key="10">
    <source>
        <dbReference type="Proteomes" id="UP000614200"/>
    </source>
</evidence>
<evidence type="ECO:0000256" key="1">
    <source>
        <dbReference type="ARBA" id="ARBA00004651"/>
    </source>
</evidence>
<organism evidence="9 10">
    <name type="scientific">Fusibacter ferrireducens</name>
    <dbReference type="NCBI Taxonomy" id="2785058"/>
    <lineage>
        <taxon>Bacteria</taxon>
        <taxon>Bacillati</taxon>
        <taxon>Bacillota</taxon>
        <taxon>Clostridia</taxon>
        <taxon>Eubacteriales</taxon>
        <taxon>Eubacteriales Family XII. Incertae Sedis</taxon>
        <taxon>Fusibacter</taxon>
    </lineage>
</organism>
<feature type="transmembrane region" description="Helical" evidence="8">
    <location>
        <begin position="6"/>
        <end position="27"/>
    </location>
</feature>
<feature type="transmembrane region" description="Helical" evidence="8">
    <location>
        <begin position="137"/>
        <end position="156"/>
    </location>
</feature>
<feature type="transmembrane region" description="Helical" evidence="8">
    <location>
        <begin position="199"/>
        <end position="220"/>
    </location>
</feature>
<keyword evidence="5 8" id="KW-0812">Transmembrane</keyword>
<keyword evidence="4" id="KW-1003">Cell membrane</keyword>
<feature type="transmembrane region" description="Helical" evidence="8">
    <location>
        <begin position="105"/>
        <end position="125"/>
    </location>
</feature>
<comment type="caution">
    <text evidence="9">The sequence shown here is derived from an EMBL/GenBank/DDBJ whole genome shotgun (WGS) entry which is preliminary data.</text>
</comment>
<dbReference type="RefSeq" id="WP_194700345.1">
    <property type="nucleotide sequence ID" value="NZ_JADKNH010000002.1"/>
</dbReference>
<evidence type="ECO:0000256" key="8">
    <source>
        <dbReference type="SAM" id="Phobius"/>
    </source>
</evidence>
<comment type="subcellular location">
    <subcellularLocation>
        <location evidence="1">Cell membrane</location>
        <topology evidence="1">Multi-pass membrane protein</topology>
    </subcellularLocation>
</comment>
<keyword evidence="7 8" id="KW-0472">Membrane</keyword>
<dbReference type="Gene3D" id="1.20.1530.20">
    <property type="match status" value="1"/>
</dbReference>
<gene>
    <name evidence="9" type="ORF">ISU02_03165</name>
</gene>
<feature type="transmembrane region" description="Helical" evidence="8">
    <location>
        <begin position="262"/>
        <end position="283"/>
    </location>
</feature>
<evidence type="ECO:0000256" key="4">
    <source>
        <dbReference type="ARBA" id="ARBA00022475"/>
    </source>
</evidence>
<evidence type="ECO:0000256" key="2">
    <source>
        <dbReference type="ARBA" id="ARBA00010145"/>
    </source>
</evidence>
<name>A0ABR9ZNT9_9FIRM</name>
<evidence type="ECO:0000256" key="7">
    <source>
        <dbReference type="ARBA" id="ARBA00023136"/>
    </source>
</evidence>
<feature type="transmembrane region" description="Helical" evidence="8">
    <location>
        <begin position="62"/>
        <end position="84"/>
    </location>
</feature>
<feature type="transmembrane region" description="Helical" evidence="8">
    <location>
        <begin position="232"/>
        <end position="256"/>
    </location>
</feature>
<evidence type="ECO:0000313" key="9">
    <source>
        <dbReference type="EMBL" id="MBF4692099.1"/>
    </source>
</evidence>
<evidence type="ECO:0000256" key="3">
    <source>
        <dbReference type="ARBA" id="ARBA00022448"/>
    </source>
</evidence>
<comment type="similarity">
    <text evidence="2">Belongs to the auxin efflux carrier (TC 2.A.69) family.</text>
</comment>
<protein>
    <submittedName>
        <fullName evidence="9">AEC family transporter</fullName>
    </submittedName>
</protein>
<evidence type="ECO:0000256" key="5">
    <source>
        <dbReference type="ARBA" id="ARBA00022692"/>
    </source>
</evidence>
<dbReference type="PANTHER" id="PTHR36838">
    <property type="entry name" value="AUXIN EFFLUX CARRIER FAMILY PROTEIN"/>
    <property type="match status" value="1"/>
</dbReference>
<feature type="transmembrane region" description="Helical" evidence="8">
    <location>
        <begin position="295"/>
        <end position="318"/>
    </location>
</feature>
<dbReference type="Proteomes" id="UP000614200">
    <property type="component" value="Unassembled WGS sequence"/>
</dbReference>
<dbReference type="InterPro" id="IPR038770">
    <property type="entry name" value="Na+/solute_symporter_sf"/>
</dbReference>
<dbReference type="PANTHER" id="PTHR36838:SF1">
    <property type="entry name" value="SLR1864 PROTEIN"/>
    <property type="match status" value="1"/>
</dbReference>
<keyword evidence="6 8" id="KW-1133">Transmembrane helix</keyword>
<feature type="transmembrane region" description="Helical" evidence="8">
    <location>
        <begin position="168"/>
        <end position="187"/>
    </location>
</feature>
<accession>A0ABR9ZNT9</accession>
<keyword evidence="3" id="KW-0813">Transport</keyword>
<keyword evidence="10" id="KW-1185">Reference proteome</keyword>
<feature type="transmembrane region" description="Helical" evidence="8">
    <location>
        <begin position="39"/>
        <end position="56"/>
    </location>
</feature>
<proteinExistence type="inferred from homology"/>
<evidence type="ECO:0000256" key="6">
    <source>
        <dbReference type="ARBA" id="ARBA00022989"/>
    </source>
</evidence>
<reference evidence="9 10" key="1">
    <citation type="submission" date="2020-11" db="EMBL/GenBank/DDBJ databases">
        <title>Fusibacter basophilias sp. nov.</title>
        <authorList>
            <person name="Qiu D."/>
        </authorList>
    </citation>
    <scope>NUCLEOTIDE SEQUENCE [LARGE SCALE GENOMIC DNA]</scope>
    <source>
        <strain evidence="9 10">Q10-2</strain>
    </source>
</reference>
<dbReference type="Pfam" id="PF03547">
    <property type="entry name" value="Mem_trans"/>
    <property type="match status" value="1"/>
</dbReference>
<sequence length="321" mass="35727">MSIFLFILVHNIAPIFILVGLGFTISKKFNLDIYTLSKLNFYLFMPAFIFVNLFTTKLEPTMLKILLFCMVYLIINDLISRVVSKLRHFDTGMANAFKNSIQFNNTGNIGLSLVTLVFSTGPYFINGETPYLVEAQTALIIVMVFTNISTNTLGFYNAGRATMKFKDSIIKIFSMPSIYAIPAALILKQMHVNVASWFVWPALSFLKDGLVAMALITLGVQLSKTKFDFTDLNVPISVFTRLIIGPILAILLIPLFGFEGVVAQTVFIAQSVPTAVNTALIAVEFKSNEDFATQAVVMSTIFSAFTLTFAIFISRILYPVF</sequence>
<dbReference type="EMBL" id="JADKNH010000002">
    <property type="protein sequence ID" value="MBF4692099.1"/>
    <property type="molecule type" value="Genomic_DNA"/>
</dbReference>
<dbReference type="InterPro" id="IPR004776">
    <property type="entry name" value="Mem_transp_PIN-like"/>
</dbReference>